<dbReference type="AlphaFoldDB" id="A0A0S2M7X1"/>
<evidence type="ECO:0000256" key="14">
    <source>
        <dbReference type="ARBA" id="ARBA00023075"/>
    </source>
</evidence>
<dbReference type="GO" id="GO:0006120">
    <property type="term" value="P:mitochondrial electron transport, NADH to ubiquinone"/>
    <property type="evidence" value="ECO:0007669"/>
    <property type="project" value="InterPro"/>
</dbReference>
<feature type="transmembrane region" description="Helical" evidence="18">
    <location>
        <begin position="53"/>
        <end position="73"/>
    </location>
</feature>
<keyword evidence="14 18" id="KW-0830">Ubiquinone</keyword>
<feature type="domain" description="NADH:quinone oxidoreductase/Mrp antiporter transmembrane" evidence="19">
    <location>
        <begin position="17"/>
        <end position="280"/>
    </location>
</feature>
<evidence type="ECO:0000256" key="12">
    <source>
        <dbReference type="ARBA" id="ARBA00022989"/>
    </source>
</evidence>
<comment type="function">
    <text evidence="18">Core subunit of the mitochondrial membrane respiratory chain NADH dehydrogenase (Complex I) which catalyzes electron transfer from NADH through the respiratory chain, using ubiquinone as an electron acceptor. Essential for the catalytic activity and assembly of complex I.</text>
</comment>
<evidence type="ECO:0000256" key="17">
    <source>
        <dbReference type="ARBA" id="ARBA00049551"/>
    </source>
</evidence>
<evidence type="ECO:0000256" key="18">
    <source>
        <dbReference type="RuleBase" id="RU003403"/>
    </source>
</evidence>
<keyword evidence="6" id="KW-0813">Transport</keyword>
<evidence type="ECO:0000313" key="20">
    <source>
        <dbReference type="EMBL" id="ALO70755.1"/>
    </source>
</evidence>
<dbReference type="EMBL" id="KT780663">
    <property type="protein sequence ID" value="ALO70755.1"/>
    <property type="molecule type" value="Genomic_DNA"/>
</dbReference>
<comment type="similarity">
    <text evidence="3 18">Belongs to the complex I subunit 2 family.</text>
</comment>
<keyword evidence="11 18" id="KW-0249">Electron transport</keyword>
<keyword evidence="12 18" id="KW-1133">Transmembrane helix</keyword>
<dbReference type="Pfam" id="PF00361">
    <property type="entry name" value="Proton_antipo_M"/>
    <property type="match status" value="1"/>
</dbReference>
<evidence type="ECO:0000256" key="5">
    <source>
        <dbReference type="ARBA" id="ARBA00021008"/>
    </source>
</evidence>
<evidence type="ECO:0000256" key="15">
    <source>
        <dbReference type="ARBA" id="ARBA00023128"/>
    </source>
</evidence>
<keyword evidence="10 18" id="KW-1278">Translocase</keyword>
<keyword evidence="13 18" id="KW-0520">NAD</keyword>
<evidence type="ECO:0000256" key="2">
    <source>
        <dbReference type="ARBA" id="ARBA00004448"/>
    </source>
</evidence>
<dbReference type="InterPro" id="IPR003917">
    <property type="entry name" value="NADH_UbQ_OxRdtase_chain2"/>
</dbReference>
<proteinExistence type="inferred from homology"/>
<geneLocation type="mitochondrion" evidence="20"/>
<comment type="function">
    <text evidence="1">Core subunit of the mitochondrial membrane respiratory chain NADH dehydrogenase (Complex I) that is believed to belong to the minimal assembly required for catalysis. Complex I functions in the transfer of electrons from NADH to the respiratory chain. The immediate electron acceptor for the enzyme is believed to be ubiquinone.</text>
</comment>
<gene>
    <name evidence="20" type="primary">nad2</name>
</gene>
<keyword evidence="15 18" id="KW-0496">Mitochondrion</keyword>
<evidence type="ECO:0000256" key="6">
    <source>
        <dbReference type="ARBA" id="ARBA00022448"/>
    </source>
</evidence>
<evidence type="ECO:0000256" key="9">
    <source>
        <dbReference type="ARBA" id="ARBA00022792"/>
    </source>
</evidence>
<keyword evidence="9 18" id="KW-0999">Mitochondrion inner membrane</keyword>
<feature type="transmembrane region" description="Helical" evidence="18">
    <location>
        <begin position="143"/>
        <end position="162"/>
    </location>
</feature>
<evidence type="ECO:0000259" key="19">
    <source>
        <dbReference type="Pfam" id="PF00361"/>
    </source>
</evidence>
<feature type="transmembrane region" description="Helical" evidence="18">
    <location>
        <begin position="311"/>
        <end position="330"/>
    </location>
</feature>
<accession>A0A0S2M7X1</accession>
<evidence type="ECO:0000256" key="16">
    <source>
        <dbReference type="ARBA" id="ARBA00023136"/>
    </source>
</evidence>
<keyword evidence="16 18" id="KW-0472">Membrane</keyword>
<feature type="transmembrane region" description="Helical" evidence="18">
    <location>
        <begin position="85"/>
        <end position="108"/>
    </location>
</feature>
<organism evidence="20">
    <name type="scientific">Neophonus bruchi</name>
    <dbReference type="NCBI Taxonomy" id="1143075"/>
    <lineage>
        <taxon>Eukaryota</taxon>
        <taxon>Metazoa</taxon>
        <taxon>Ecdysozoa</taxon>
        <taxon>Arthropoda</taxon>
        <taxon>Hexapoda</taxon>
        <taxon>Insecta</taxon>
        <taxon>Pterygota</taxon>
        <taxon>Neoptera</taxon>
        <taxon>Endopterygota</taxon>
        <taxon>Coleoptera</taxon>
        <taxon>Polyphaga</taxon>
        <taxon>Staphyliniformia</taxon>
        <taxon>Staphylinidae</taxon>
        <taxon>Omaliinae group</taxon>
        <taxon>Omaliinae</taxon>
        <taxon>Neophonus</taxon>
    </lineage>
</organism>
<dbReference type="PANTHER" id="PTHR46552">
    <property type="entry name" value="NADH-UBIQUINONE OXIDOREDUCTASE CHAIN 2"/>
    <property type="match status" value="1"/>
</dbReference>
<dbReference type="EC" id="7.1.1.2" evidence="4 18"/>
<name>A0A0S2M7X1_9COLE</name>
<evidence type="ECO:0000256" key="1">
    <source>
        <dbReference type="ARBA" id="ARBA00003257"/>
    </source>
</evidence>
<sequence length="333" mass="39076">MLFLTTALWGTLIAISSYTWMGMWMGLEINLLSIIPLMNNIKNSMSSESSIKYFITQAIASTMILLMAIIMSYKNFLIMNWFNMNYSSLIFNSALMMKMGAAPFHFWFPEVMEGLSWMNSFMLLTWQKIAPLILINYNLSSHMFLIIIILFSMIISSILGVNQTSLRKILAYSSINHLGWMISSIMVMETVWIIYFIIYSLISFNIIILFKMLNTFNLMQFYLLIKNNKMIKLFFMMNFMSMGGLPPFLGFFPKWLTIQALMNNNLELLAITMLMMTLFTLFYYMRMTFSTMTLMSNETNFMNHKLMNKNLIFKLNFLMILMLFITTLVFNLI</sequence>
<evidence type="ECO:0000256" key="13">
    <source>
        <dbReference type="ARBA" id="ARBA00023027"/>
    </source>
</evidence>
<reference evidence="20" key="1">
    <citation type="submission" date="2015-09" db="EMBL/GenBank/DDBJ databases">
        <title>Staphyliniformia phylogenetics from de novo mitogenomic assemblies.</title>
        <authorList>
            <person name="Favreau E.A."/>
            <person name="Linard B."/>
            <person name="Vogler A.P."/>
        </authorList>
    </citation>
    <scope>NUCLEOTIDE SEQUENCE</scope>
</reference>
<comment type="catalytic activity">
    <reaction evidence="17 18">
        <text>a ubiquinone + NADH + 5 H(+)(in) = a ubiquinol + NAD(+) + 4 H(+)(out)</text>
        <dbReference type="Rhea" id="RHEA:29091"/>
        <dbReference type="Rhea" id="RHEA-COMP:9565"/>
        <dbReference type="Rhea" id="RHEA-COMP:9566"/>
        <dbReference type="ChEBI" id="CHEBI:15378"/>
        <dbReference type="ChEBI" id="CHEBI:16389"/>
        <dbReference type="ChEBI" id="CHEBI:17976"/>
        <dbReference type="ChEBI" id="CHEBI:57540"/>
        <dbReference type="ChEBI" id="CHEBI:57945"/>
        <dbReference type="EC" id="7.1.1.2"/>
    </reaction>
</comment>
<evidence type="ECO:0000256" key="3">
    <source>
        <dbReference type="ARBA" id="ARBA00007012"/>
    </source>
</evidence>
<dbReference type="PANTHER" id="PTHR46552:SF1">
    <property type="entry name" value="NADH-UBIQUINONE OXIDOREDUCTASE CHAIN 2"/>
    <property type="match status" value="1"/>
</dbReference>
<keyword evidence="7 18" id="KW-0679">Respiratory chain</keyword>
<evidence type="ECO:0000256" key="8">
    <source>
        <dbReference type="ARBA" id="ARBA00022692"/>
    </source>
</evidence>
<evidence type="ECO:0000256" key="7">
    <source>
        <dbReference type="ARBA" id="ARBA00022660"/>
    </source>
</evidence>
<protein>
    <recommendedName>
        <fullName evidence="5 18">NADH-ubiquinone oxidoreductase chain 2</fullName>
        <ecNumber evidence="4 18">7.1.1.2</ecNumber>
    </recommendedName>
</protein>
<feature type="transmembrane region" description="Helical" evidence="18">
    <location>
        <begin position="169"/>
        <end position="187"/>
    </location>
</feature>
<evidence type="ECO:0000256" key="11">
    <source>
        <dbReference type="ARBA" id="ARBA00022982"/>
    </source>
</evidence>
<evidence type="ECO:0000256" key="4">
    <source>
        <dbReference type="ARBA" id="ARBA00012944"/>
    </source>
</evidence>
<comment type="subcellular location">
    <subcellularLocation>
        <location evidence="2 18">Mitochondrion inner membrane</location>
        <topology evidence="2 18">Multi-pass membrane protein</topology>
    </subcellularLocation>
</comment>
<dbReference type="GO" id="GO:0008137">
    <property type="term" value="F:NADH dehydrogenase (ubiquinone) activity"/>
    <property type="evidence" value="ECO:0007669"/>
    <property type="project" value="UniProtKB-EC"/>
</dbReference>
<dbReference type="InterPro" id="IPR001750">
    <property type="entry name" value="ND/Mrp_TM"/>
</dbReference>
<feature type="transmembrane region" description="Helical" evidence="18">
    <location>
        <begin position="233"/>
        <end position="256"/>
    </location>
</feature>
<keyword evidence="8 18" id="KW-0812">Transmembrane</keyword>
<evidence type="ECO:0000256" key="10">
    <source>
        <dbReference type="ARBA" id="ARBA00022967"/>
    </source>
</evidence>
<dbReference type="GO" id="GO:0005743">
    <property type="term" value="C:mitochondrial inner membrane"/>
    <property type="evidence" value="ECO:0007669"/>
    <property type="project" value="UniProtKB-SubCell"/>
</dbReference>
<feature type="transmembrane region" description="Helical" evidence="18">
    <location>
        <begin position="268"/>
        <end position="285"/>
    </location>
</feature>
<feature type="transmembrane region" description="Helical" evidence="18">
    <location>
        <begin position="193"/>
        <end position="213"/>
    </location>
</feature>
<dbReference type="PRINTS" id="PR01436">
    <property type="entry name" value="NADHDHGNASE2"/>
</dbReference>
<dbReference type="InterPro" id="IPR050175">
    <property type="entry name" value="Complex_I_Subunit_2"/>
</dbReference>